<evidence type="ECO:0000313" key="4">
    <source>
        <dbReference type="EMBL" id="SHF20276.1"/>
    </source>
</evidence>
<feature type="transmembrane region" description="Helical" evidence="1">
    <location>
        <begin position="53"/>
        <end position="73"/>
    </location>
</feature>
<dbReference type="InterPro" id="IPR022409">
    <property type="entry name" value="PKD/Chitinase_dom"/>
</dbReference>
<dbReference type="InterPro" id="IPR003961">
    <property type="entry name" value="FN3_dom"/>
</dbReference>
<dbReference type="PROSITE" id="PS50853">
    <property type="entry name" value="FN3"/>
    <property type="match status" value="5"/>
</dbReference>
<dbReference type="PROSITE" id="PS50093">
    <property type="entry name" value="PKD"/>
    <property type="match status" value="1"/>
</dbReference>
<dbReference type="Gene3D" id="3.40.50.12480">
    <property type="match status" value="2"/>
</dbReference>
<keyword evidence="5" id="KW-1185">Reference proteome</keyword>
<reference evidence="4 5" key="1">
    <citation type="submission" date="2016-11" db="EMBL/GenBank/DDBJ databases">
        <authorList>
            <person name="Jaros S."/>
            <person name="Januszkiewicz K."/>
            <person name="Wedrychowicz H."/>
        </authorList>
    </citation>
    <scope>NUCLEOTIDE SEQUENCE [LARGE SCALE GENOMIC DNA]</scope>
    <source>
        <strain evidence="4 5">DSM 17459</strain>
    </source>
</reference>
<protein>
    <submittedName>
        <fullName evidence="4">Repeat domain (List_Bact_rpt)</fullName>
    </submittedName>
</protein>
<evidence type="ECO:0000259" key="3">
    <source>
        <dbReference type="PROSITE" id="PS50853"/>
    </source>
</evidence>
<evidence type="ECO:0000313" key="5">
    <source>
        <dbReference type="Proteomes" id="UP000184245"/>
    </source>
</evidence>
<dbReference type="InterPro" id="IPR000601">
    <property type="entry name" value="PKD_dom"/>
</dbReference>
<dbReference type="SMART" id="SM00060">
    <property type="entry name" value="FN3"/>
    <property type="match status" value="5"/>
</dbReference>
<sequence>MGRVLSRKNTSQNQPALSLFTRFCGTIMLYGIGFQQYSDMNYLTGEQFMRKRIIALLLAAAMAVSGPETAYALQENMTTGMDSQELSETQEEEGLEKEADTQVFAFDNGTITGYLGEDSDVVIPEEIDGVLVTAIGKEAFRDNQNITSVSFPSSLVTIGQMAFSDCRNLSGVLEIPDSVETIGGSAFYNCVGFGALQLGNGLKTIESYAFYGCTGFTGDLILPDSVVSVGSNAFYGNSGFDGSLKLSGSMTAVSAYCFAECKNLTGKLEIPDSVKTVGYYAFRNAGKLTSVELGENVTELNEGSGYYSYSSFEGCDGVADITFRGSNPPGIRSVTGMFQNLKGLESLTVPAGAYRDYALAYGDYLQNGVRLLTESEEEQLIEENILICYTGSASQVEIPEGVTEIGPGAFQNNTSLQNVAIPQSVEKIDRNAFRGCAQLEKVEFPMTNLELGEFAFYGCSSLSGILELPENLTSIGEGAFQGCSALEGVILPEQLAEIGDNAFYYCTGLSGELSVPPSVRSIGSQAFYNCSNLSRLILQEGLESIGDYAFSQCSGMKGDLTLPDTLTALGSSAFSSCSLLERLILSENLTQIKVNTFSDCKGISGEVVIPDSVVSVGYNAFRGLIGVECFVLGTGLQKLNADSGYYSYSSFSGCTGVKTLKFRGSTPPSLEKYKGAFRELSALTSVIVPVGTYQAYSSAYGADLPDNARITEEGSEGMLIQDGIVVGYTGHDTQVEIPEGVTEIGTGAFQNNTGLQKVILPLSVRKIGNNAFRGCISLSEINFDMDSVTIGDYAFYNCAKLTGELVLPDGTDSIGSYAFYKCTGFTGLRLPAALTSIGPHAFNSCTGLLGLLTIPGSVETVGDGAFAYCSRLSGLRLEEGIRTIGREAFYNCAGMQGALELPDSVTSLGGSAFSSCKGFESIRLSRNLETLPAHTFSECRGVKGEVVIPDKVTAIGYYAFYNMEGLTRAVIGAGVTALNADSGYYGYGSFEGCSALEKIVFRGSVPPDLKNYKGSTFSSLPSLKELEIPQGTYGAYAKAYSQYLQTGQRMYEAGQDGFLTEGSTLIAYAGNETEVRIPDGITEIGRGAFQNHPGIEKIIFPDSVEKIGPYSFRGCTALREVLWGQGIKEIGDYAFGNCSSLEQELILPDGAASIGEGAFYSCEKLQGAELPKSLTVIGKQAFYNCTGMKGELRIPGTVSEVKDNAFAYCKGSTSLILEDGIQTIGESCFYSCSGMRGTLTMPDSINSVGNSAFSGCIGFAGLRLSEELEKIAPNTFSGCTGLQGEVVIPDKASSVGYYAFYGCKNITDLTVGANVQKMNEITGYYYYSSFEGCTALKAIRFKGLTPPDLCRYTSVFTTLPALETIYVPAGAWKAYSDSYGDYLGEHTRILEDGTDGLVKDGSVVIGYTGNEEEVEIPEGITGIAKNAFRNNRTLKHITLPKTLTYIEESAFRGCSGLSGEIKFPESLNTIGNDAFYGCQGLNGPLILPDSTETIGNYAFYNCLGFTSLTLGSHVTFVGDHAFSGCKGLKGGLWIPDSVTYLGQYAFHECTGLDGSLHLSENISELKEYTITSTGLQGELIIPDSVRVIGYNSFYNNSKFTSITVGKNVESMNQNYYSPSFNSCSGVTAVTFLGTVPPDLKGCSDTFRTMKALKTIYTPKEAFDAYKSAYGSYVPAGVEFSWDTLNLPPGSLKAANVFSNTVHLTWNRSNSEQVAGYYIYRNNQAEPVGVTEETWFTDTGLLEDASVTYYVCGYTTEGQTTKRASVSVRPKRPLVERIYTAHILNKVSQNKNIIYARVKDTGNLGSLGGKATEGQFYYLNEKDEKVPVGEVLTAPYTSDGETAVYRTEWDLEYLPEGMYTVGFDLTDVDGRTGAMTQSIYYDASVPEKITSLTAVGDTNRIVLNWSMAHEADTTRYHIYRRTQDESAYTLYKRIYDRETLTYTDAAARENVKYYYYIVGVNDMGQEGAPSEPASAVPQTDKEPPRVVKLLPSNGKTIGGSAELYVQAEDNIAVVFTQIYLSRDKGATWELLSENRGQDCRFQMDTSKYGDGLVQVKGMAEDAAGNRSSGLIYTYKIDNQGPNQVTGLSWESTSSTITLRWKDVADTDLSFFRVEQKQENGEYTAVRDESRTLGVNLTGLRPDRVYTYRIVAYDQLGNRGIPSQDIAAKTKKDTGAPVITDISPKPGYYRDKIPVSVTAEDNSDVASIEIQISSDRRNWEKVSETDFTGSNPVETAAYELDISKRAEGPLYIRAVASDRAGNQGDTSSQAPYVEYIADRTAPGAPQGLTAVSGTGYIEVTWEMGEEQDLDDYLIYRAVGDSEKYELLAESVYTVNYVDRTAEDGVSYSYRIRARDYAGNVSLPTEPVGAGAGEDTVPPEILSIFPEDNGVTGPSASEVRVLASDNRALDTVTVFYRLNEETAWRTLKKETGIDSYYKLLSQNLPVKNLNHGDRVYLKAEARDVRGNTAESEIYTYTVDKEAPAMPEISVSADQEAIALSWTGNQEADLSGYRIYRRCPGESYRLTAQRSKNESGDYQYWDEDAEKNRTYLYKVEAVDQYGNTSSRETDSVWITADPQVQAVLTCELNQEAGVEYTYDASGSWGDLDIKSIAIDFGDGTAETGNHFVHKYTDTGTYTVTLTVTDTEGNTDSLARTIEVTPPQLLGTLKVKAVDAEGSPISGAPVYFNLDSSQNTVKYTGTDGCAVFSAGAARYAVGSYMENYLPVKKNVVVRANTTTELTLTMVREPIVSGGFEVDRMTLDEIAAAGIDVTKPENQHVMQITIHLTYGKQPAEMKVITNGSDIYKGGTAIIDTDTGTRKVTATVIPVTQGGETGPGSQSQEHVMVALMDIPVEASCLKEFFDVKLHLLNHASGEFNLSSNQVHLHVPDGLTVVDAMEHSPSADVAFSDFPGQTERTISWVLRGDKTGEYSVSADYSGVLDLFQAPVQARFEAEDPIQVYGISGLSMTAEINRDTEAGALYFTLGLTNEGEADVNLPSIDVMGEAIKSYEYGEEEWQEREIGVKALHAYVTNTLGARQNLDADYQVPVLRAGETYTKKYAAYGAITGDEILYLQKAVTETMNGLSIPVKVIVSDMNQYDISDSDQKIQEQMTTKKDALNYVLDMENTNYYYYIQALEDDKDFWKKLGEAFYSSTQAVLKLDFSYLTTEEQRKLVDAYILQLLEDESFQDAVDLSVDKKLIDLTKSMLGLLKTNLQSPGDITEKLELTDGEMEESLSKLELLMDDEKSLRVLAKTLGIEGTDSFAGRLSVLIGTSATSNIIRSYFEKNGLVPLAEREALLGHLGDTAQVVGLVSSAADGWNYSCEFTNLLLQIHANREEADFVLDTIIETPYLNEIVVDEAKILKEKLGKEFDERAERMEAFCKSFVPDAAITVTEYKLVKYIKDIYSSGTTAMMIVDIIRAVYSAADYLFDWSSKVENLQKLRFTASLTYAFRMKYLDARRQDSNGALKALKYLIKMRLIGEKAYVESIPGEQRASLLEVISREQQTAYESLEEYYRQKSTEIISSRDQLFNASYKELHLAEGPEVTLNYADCCTVESFGEEYEYSWNGVNWKDGEGAVIHFTPREAGQVLWVRRKASGAELAGNITKTAIPGIPYLTGDIACCRKDGYYLFENLPEGAYEYLLLDAAAEPDWSAAGEFTYQAGERLKTEETGKYIVLRRLGSNDGSYLTSYGKQIAITYPVTIQVQAAAGGTVSGGGAYLPGEAAVLRAEPDYGYEFAGWYKDNTLVAETPEYHLYVQEEGTYEARFLEKEKGRVVVSGSPSNGGQLTGGGMYPAGEEVTIQARPADGWRFLGWYRGDTCVTSAGSYITVCREGEEHYTARFERIPGKNVRIYSKYPFTINGNVLSEEEYKDGVYSKTWEAGQKLRLCAADENGSFAYWAYGSGQILSRKAECTITMAESVDLYAVYADQNNDKSTVVFLNFYGQVVANHEYTVRSNILFPSGPSRLGYVFAGWDKTEEVIRQEIAGGKGLIEVKPLYEEKEAVWNMLLENGEIVYASQKPAAEGKYPEGTHLTVKANPPEAGMKFACWTDRSGNVISYRETYTFILTGDTALNPVYAETGTETEAGLVLAVTDTNTFLEDNVRKMSFTIARELPEDKKILSHGVLYTTDPALASDKEMIRGSSAMEREIPVEGNSGIYRLVINNIEPEKVYYCRSYLVYQKEDGTEKVVYSRIASNIYIEEKPVLRITEIGSYEEDGVRKLSFTSSRSVPEDCRLLEFGFLYTIQGEEAFEKKMTLENKKLKKYQAAFTRPDGIFIFSLRNAREGVRCYARAYLVYRDRDGNQHTQYSNIAQNVYLK</sequence>
<dbReference type="SMART" id="SM00089">
    <property type="entry name" value="PKD"/>
    <property type="match status" value="1"/>
</dbReference>
<gene>
    <name evidence="4" type="ORF">SAMN02745158_02864</name>
</gene>
<dbReference type="InterPro" id="IPR026906">
    <property type="entry name" value="LRR_5"/>
</dbReference>
<dbReference type="SUPFAM" id="SSF49299">
    <property type="entry name" value="PKD domain"/>
    <property type="match status" value="1"/>
</dbReference>
<dbReference type="CDD" id="cd00146">
    <property type="entry name" value="PKD"/>
    <property type="match status" value="1"/>
</dbReference>
<feature type="domain" description="PKD" evidence="2">
    <location>
        <begin position="2611"/>
        <end position="2656"/>
    </location>
</feature>
<dbReference type="InterPro" id="IPR013783">
    <property type="entry name" value="Ig-like_fold"/>
</dbReference>
<keyword evidence="1" id="KW-1133">Transmembrane helix</keyword>
<dbReference type="EMBL" id="FQVI01000016">
    <property type="protein sequence ID" value="SHF20276.1"/>
    <property type="molecule type" value="Genomic_DNA"/>
</dbReference>
<dbReference type="Pfam" id="PF18998">
    <property type="entry name" value="Flg_new_2"/>
    <property type="match status" value="3"/>
</dbReference>
<dbReference type="PANTHER" id="PTHR45661:SF3">
    <property type="entry name" value="IG-LIKE DOMAIN-CONTAINING PROTEIN"/>
    <property type="match status" value="1"/>
</dbReference>
<dbReference type="SUPFAM" id="SSF52058">
    <property type="entry name" value="L domain-like"/>
    <property type="match status" value="7"/>
</dbReference>
<dbReference type="InterPro" id="IPR036116">
    <property type="entry name" value="FN3_sf"/>
</dbReference>
<dbReference type="Pfam" id="PF18911">
    <property type="entry name" value="PKD_4"/>
    <property type="match status" value="1"/>
</dbReference>
<name>A0A1M4ZRS9_9CLOT</name>
<accession>A0A1M4ZRS9</accession>
<feature type="domain" description="Fibronectin type-III" evidence="3">
    <location>
        <begin position="2479"/>
        <end position="2575"/>
    </location>
</feature>
<organism evidence="4 5">
    <name type="scientific">Lactonifactor longoviformis DSM 17459</name>
    <dbReference type="NCBI Taxonomy" id="1122155"/>
    <lineage>
        <taxon>Bacteria</taxon>
        <taxon>Bacillati</taxon>
        <taxon>Bacillota</taxon>
        <taxon>Clostridia</taxon>
        <taxon>Eubacteriales</taxon>
        <taxon>Clostridiaceae</taxon>
        <taxon>Lactonifactor</taxon>
    </lineage>
</organism>
<dbReference type="InterPro" id="IPR032675">
    <property type="entry name" value="LRR_dom_sf"/>
</dbReference>
<dbReference type="PANTHER" id="PTHR45661">
    <property type="entry name" value="SURFACE ANTIGEN"/>
    <property type="match status" value="1"/>
</dbReference>
<feature type="domain" description="Fibronectin type-III" evidence="3">
    <location>
        <begin position="2279"/>
        <end position="2372"/>
    </location>
</feature>
<feature type="domain" description="Fibronectin type-III" evidence="3">
    <location>
        <begin position="1687"/>
        <end position="1772"/>
    </location>
</feature>
<dbReference type="Pfam" id="PF13306">
    <property type="entry name" value="LRR_5"/>
    <property type="match status" value="8"/>
</dbReference>
<dbReference type="Gene3D" id="3.80.10.10">
    <property type="entry name" value="Ribonuclease Inhibitor"/>
    <property type="match status" value="9"/>
</dbReference>
<dbReference type="Proteomes" id="UP000184245">
    <property type="component" value="Unassembled WGS sequence"/>
</dbReference>
<feature type="domain" description="Fibronectin type-III" evidence="3">
    <location>
        <begin position="2079"/>
        <end position="2171"/>
    </location>
</feature>
<dbReference type="InterPro" id="IPR035986">
    <property type="entry name" value="PKD_dom_sf"/>
</dbReference>
<evidence type="ECO:0000256" key="1">
    <source>
        <dbReference type="SAM" id="Phobius"/>
    </source>
</evidence>
<feature type="transmembrane region" description="Helical" evidence="1">
    <location>
        <begin position="15"/>
        <end position="32"/>
    </location>
</feature>
<dbReference type="STRING" id="1122155.SAMN02745158_02864"/>
<dbReference type="SUPFAM" id="SSF49265">
    <property type="entry name" value="Fibronectin type III"/>
    <property type="match status" value="3"/>
</dbReference>
<keyword evidence="1" id="KW-0812">Transmembrane</keyword>
<dbReference type="CDD" id="cd00063">
    <property type="entry name" value="FN3"/>
    <property type="match status" value="2"/>
</dbReference>
<dbReference type="Pfam" id="PF00041">
    <property type="entry name" value="fn3"/>
    <property type="match status" value="1"/>
</dbReference>
<proteinExistence type="predicted"/>
<evidence type="ECO:0000259" key="2">
    <source>
        <dbReference type="PROSITE" id="PS50093"/>
    </source>
</evidence>
<keyword evidence="1" id="KW-0472">Membrane</keyword>
<dbReference type="InterPro" id="IPR053139">
    <property type="entry name" value="Surface_bspA-like"/>
</dbReference>
<feature type="domain" description="Fibronectin type-III" evidence="3">
    <location>
        <begin position="1884"/>
        <end position="1981"/>
    </location>
</feature>
<dbReference type="Gene3D" id="2.60.40.10">
    <property type="entry name" value="Immunoglobulins"/>
    <property type="match status" value="7"/>
</dbReference>
<dbReference type="InterPro" id="IPR044060">
    <property type="entry name" value="Bacterial_rp_domain"/>
</dbReference>